<dbReference type="eggNOG" id="COG1479">
    <property type="taxonomic scope" value="Bacteria"/>
</dbReference>
<dbReference type="KEGG" id="eba:p2A52"/>
<evidence type="ECO:0000313" key="3">
    <source>
        <dbReference type="EMBL" id="CAI10557.1"/>
    </source>
</evidence>
<reference evidence="3 4" key="1">
    <citation type="journal article" date="2005" name="Arch. Microbiol.">
        <title>The genome sequence of an anaerobic aromatic-degrading denitrifying bacterium, strain EbN1.</title>
        <authorList>
            <person name="Rabus R."/>
            <person name="Kube M."/>
            <person name="Heider J."/>
            <person name="Beck A."/>
            <person name="Heitmann K."/>
            <person name="Widdel F."/>
            <person name="Reinhardt R."/>
        </authorList>
    </citation>
    <scope>NUCLEOTIDE SEQUENCE [LARGE SCALE GENOMIC DNA]</scope>
    <source>
        <strain evidence="3 4">EbN1</strain>
        <plasmid evidence="4">Plasmid pAzo2</plasmid>
    </source>
</reference>
<dbReference type="HOGENOM" id="CLU_011736_2_2_4"/>
<protein>
    <recommendedName>
        <fullName evidence="5">DUF262 domain-containing protein</fullName>
    </recommendedName>
</protein>
<dbReference type="AlphaFoldDB" id="Q5NWK7"/>
<accession>Q5NWK7</accession>
<name>Q5NWK7_AROAE</name>
<evidence type="ECO:0000313" key="4">
    <source>
        <dbReference type="Proteomes" id="UP000006552"/>
    </source>
</evidence>
<dbReference type="PANTHER" id="PTHR35149:SF1">
    <property type="entry name" value="DUF5655 DOMAIN-CONTAINING PROTEIN"/>
    <property type="match status" value="1"/>
</dbReference>
<feature type="domain" description="GmrSD restriction endonucleases C-terminal" evidence="2">
    <location>
        <begin position="455"/>
        <end position="613"/>
    </location>
</feature>
<gene>
    <name evidence="3" type="ORF">p2A52</name>
</gene>
<dbReference type="OrthoDB" id="3654724at2"/>
<feature type="domain" description="GmrSD restriction endonucleases N-terminal" evidence="1">
    <location>
        <begin position="12"/>
        <end position="260"/>
    </location>
</feature>
<dbReference type="Pfam" id="PF07510">
    <property type="entry name" value="GmrSD_C"/>
    <property type="match status" value="1"/>
</dbReference>
<dbReference type="InterPro" id="IPR011089">
    <property type="entry name" value="GmrSD_C"/>
</dbReference>
<dbReference type="RefSeq" id="WP_011255064.1">
    <property type="nucleotide sequence ID" value="NC_006824.1"/>
</dbReference>
<evidence type="ECO:0008006" key="5">
    <source>
        <dbReference type="Google" id="ProtNLM"/>
    </source>
</evidence>
<dbReference type="Proteomes" id="UP000006552">
    <property type="component" value="Plasmid 2"/>
</dbReference>
<dbReference type="Pfam" id="PF03235">
    <property type="entry name" value="GmrSD_N"/>
    <property type="match status" value="1"/>
</dbReference>
<proteinExistence type="predicted"/>
<sequence length="623" mass="71775">MKATAVSLLALFETKMQLEVPLFQRQYIWQREKHWEPLWEDIARKFTDYLDGRKDAPVHFLGAMVLDLKQTPATHVGKRQVIDGQQRLTTLQIFLSAFRDFCSEHSCEDMAKECANFTLNKGMMADPEVDKFKVWPTQLDRAQFVDVVGSGSRVEVLKRHPLRKRPYARGFDPRPRMVEAYFYFYEQLEAFFIGTKAEPPLAADAPLSARVDECFQALKGALQVVEIDLEQGDDAQVIFETLNARGEPLLPADLLRNFIFLRAARRGEPQEALYKQYWARFDDPFWRVEVKQGRLLRPRSDLFLQHFLASRLTTDIPIKHLFVEYKFWIDRTEPFPSVKEELACLARQGDDFRRIIAPAKDDPIYGLVTFLDAYDVRTSYPLLLTMLDAGLDDTQWAVVSTVLESYLLRRAVCGLTTKNYNRVFLGLTRSLRRDGVTPENLAGLLAAQTGDSTEWPADDRFAEAWRTQHAYHLLNNPKIVHILKRLSDTYFTSKNEGVSFDHPLTVEHILPQQWADKWPLPDGSKGMTTAELWTAAKDDPRAEASRSRNKLLQTFGNLTILTQTLNSSVSNSEWDVKRPELLKYSLLPINQMLHDVTQWDEAAIAKRSDDLLARALKIWPRHV</sequence>
<keyword evidence="3" id="KW-0614">Plasmid</keyword>
<dbReference type="PANTHER" id="PTHR35149">
    <property type="entry name" value="SLL5132 PROTEIN"/>
    <property type="match status" value="1"/>
</dbReference>
<evidence type="ECO:0000259" key="2">
    <source>
        <dbReference type="Pfam" id="PF07510"/>
    </source>
</evidence>
<evidence type="ECO:0000259" key="1">
    <source>
        <dbReference type="Pfam" id="PF03235"/>
    </source>
</evidence>
<dbReference type="REBASE" id="58964">
    <property type="entry name" value="AarEBGmrSDP"/>
</dbReference>
<organism evidence="3 4">
    <name type="scientific">Aromatoleum aromaticum (strain DSM 19018 / LMG 30748 / EbN1)</name>
    <name type="common">Azoarcus sp. (strain EbN1)</name>
    <dbReference type="NCBI Taxonomy" id="76114"/>
    <lineage>
        <taxon>Bacteria</taxon>
        <taxon>Pseudomonadati</taxon>
        <taxon>Pseudomonadota</taxon>
        <taxon>Betaproteobacteria</taxon>
        <taxon>Rhodocyclales</taxon>
        <taxon>Rhodocyclaceae</taxon>
        <taxon>Aromatoleum</taxon>
    </lineage>
</organism>
<geneLocation type="plasmid" evidence="4">
    <name>pAzo2</name>
</geneLocation>
<dbReference type="InterPro" id="IPR004919">
    <property type="entry name" value="GmrSD_N"/>
</dbReference>
<dbReference type="REBASE" id="409553">
    <property type="entry name" value="AarEBGmrSD2P"/>
</dbReference>
<keyword evidence="4" id="KW-1185">Reference proteome</keyword>
<dbReference type="EMBL" id="CR555308">
    <property type="protein sequence ID" value="CAI10557.1"/>
    <property type="molecule type" value="Genomic_DNA"/>
</dbReference>